<dbReference type="EMBL" id="JABTTQ020000573">
    <property type="protein sequence ID" value="KAK6138943.1"/>
    <property type="molecule type" value="Genomic_DNA"/>
</dbReference>
<feature type="transmembrane region" description="Helical" evidence="1">
    <location>
        <begin position="125"/>
        <end position="146"/>
    </location>
</feature>
<reference evidence="2 3" key="1">
    <citation type="journal article" date="2021" name="Comput. Struct. Biotechnol. J.">
        <title>De novo genome assembly of the potent medicinal plant Rehmannia glutinosa using nanopore technology.</title>
        <authorList>
            <person name="Ma L."/>
            <person name="Dong C."/>
            <person name="Song C."/>
            <person name="Wang X."/>
            <person name="Zheng X."/>
            <person name="Niu Y."/>
            <person name="Chen S."/>
            <person name="Feng W."/>
        </authorList>
    </citation>
    <scope>NUCLEOTIDE SEQUENCE [LARGE SCALE GENOMIC DNA]</scope>
    <source>
        <strain evidence="2">DH-2019</strain>
    </source>
</reference>
<evidence type="ECO:0000256" key="1">
    <source>
        <dbReference type="SAM" id="Phobius"/>
    </source>
</evidence>
<keyword evidence="1" id="KW-1133">Transmembrane helix</keyword>
<accession>A0ABR0VUJ8</accession>
<sequence>MSSLSWLTSLKCSPSIISDDSSSFEIVQHWLEFIFLSPCPQRIIFSAINLVFLFTLIVLALKRLYSRFLIGRNTGSSVLDKPLLGDNSPGFRITFWFRVCYVVTALLALVYSVLSILAIKSQWNLVEILFKLLQAMTNVVILVLITHEKKFGAVSHPLPLRIYWMMSFSIVSLFTATAITRLVSNSENADPDITMDDIFSVSSFPLYMFLFITAVRNSSGISLNFKKMLMRIQDKK</sequence>
<feature type="transmembrane region" description="Helical" evidence="1">
    <location>
        <begin position="204"/>
        <end position="225"/>
    </location>
</feature>
<evidence type="ECO:0000313" key="3">
    <source>
        <dbReference type="Proteomes" id="UP001318860"/>
    </source>
</evidence>
<name>A0ABR0VUJ8_REHGL</name>
<evidence type="ECO:0000313" key="2">
    <source>
        <dbReference type="EMBL" id="KAK6138943.1"/>
    </source>
</evidence>
<keyword evidence="3" id="KW-1185">Reference proteome</keyword>
<comment type="caution">
    <text evidence="2">The sequence shown here is derived from an EMBL/GenBank/DDBJ whole genome shotgun (WGS) entry which is preliminary data.</text>
</comment>
<keyword evidence="1" id="KW-0472">Membrane</keyword>
<proteinExistence type="predicted"/>
<organism evidence="2 3">
    <name type="scientific">Rehmannia glutinosa</name>
    <name type="common">Chinese foxglove</name>
    <dbReference type="NCBI Taxonomy" id="99300"/>
    <lineage>
        <taxon>Eukaryota</taxon>
        <taxon>Viridiplantae</taxon>
        <taxon>Streptophyta</taxon>
        <taxon>Embryophyta</taxon>
        <taxon>Tracheophyta</taxon>
        <taxon>Spermatophyta</taxon>
        <taxon>Magnoliopsida</taxon>
        <taxon>eudicotyledons</taxon>
        <taxon>Gunneridae</taxon>
        <taxon>Pentapetalae</taxon>
        <taxon>asterids</taxon>
        <taxon>lamiids</taxon>
        <taxon>Lamiales</taxon>
        <taxon>Orobanchaceae</taxon>
        <taxon>Rehmannieae</taxon>
        <taxon>Rehmannia</taxon>
    </lineage>
</organism>
<protein>
    <submittedName>
        <fullName evidence="2">Uncharacterized protein</fullName>
    </submittedName>
</protein>
<gene>
    <name evidence="2" type="ORF">DH2020_027324</name>
</gene>
<feature type="transmembrane region" description="Helical" evidence="1">
    <location>
        <begin position="162"/>
        <end position="184"/>
    </location>
</feature>
<dbReference type="Proteomes" id="UP001318860">
    <property type="component" value="Unassembled WGS sequence"/>
</dbReference>
<feature type="transmembrane region" description="Helical" evidence="1">
    <location>
        <begin position="95"/>
        <end position="119"/>
    </location>
</feature>
<feature type="transmembrane region" description="Helical" evidence="1">
    <location>
        <begin position="43"/>
        <end position="61"/>
    </location>
</feature>
<keyword evidence="1" id="KW-0812">Transmembrane</keyword>